<dbReference type="InterPro" id="IPR001683">
    <property type="entry name" value="PX_dom"/>
</dbReference>
<evidence type="ECO:0000313" key="13">
    <source>
        <dbReference type="EnsemblMetazoa" id="CLYHEMP020437.1"/>
    </source>
</evidence>
<dbReference type="InterPro" id="IPR043544">
    <property type="entry name" value="SNX10/11"/>
</dbReference>
<evidence type="ECO:0000313" key="14">
    <source>
        <dbReference type="Proteomes" id="UP000594262"/>
    </source>
</evidence>
<dbReference type="InterPro" id="IPR036871">
    <property type="entry name" value="PX_dom_sf"/>
</dbReference>
<keyword evidence="7" id="KW-0653">Protein transport</keyword>
<keyword evidence="4" id="KW-0813">Transport</keyword>
<keyword evidence="5" id="KW-0963">Cytoplasm</keyword>
<proteinExistence type="inferred from homology"/>
<name>A0A7M6DPJ7_9CNID</name>
<dbReference type="PANTHER" id="PTHR46209">
    <property type="entry name" value="PX DOMAIN-CONTAINING PROTEIN"/>
    <property type="match status" value="1"/>
</dbReference>
<reference evidence="13" key="1">
    <citation type="submission" date="2021-01" db="UniProtKB">
        <authorList>
            <consortium name="EnsemblMetazoa"/>
        </authorList>
    </citation>
    <scope>IDENTIFICATION</scope>
</reference>
<dbReference type="SUPFAM" id="SSF64268">
    <property type="entry name" value="PX domain"/>
    <property type="match status" value="1"/>
</dbReference>
<keyword evidence="8" id="KW-0446">Lipid-binding</keyword>
<keyword evidence="9" id="KW-0472">Membrane</keyword>
<dbReference type="GO" id="GO:1901981">
    <property type="term" value="F:phosphatidylinositol phosphate binding"/>
    <property type="evidence" value="ECO:0007669"/>
    <property type="project" value="TreeGrafter"/>
</dbReference>
<evidence type="ECO:0000256" key="3">
    <source>
        <dbReference type="ARBA" id="ARBA00010883"/>
    </source>
</evidence>
<evidence type="ECO:0000256" key="4">
    <source>
        <dbReference type="ARBA" id="ARBA00022448"/>
    </source>
</evidence>
<accession>A0A7M6DPJ7</accession>
<dbReference type="PANTHER" id="PTHR46209:SF3">
    <property type="entry name" value="PX DOMAIN-CONTAINING PROTEIN"/>
    <property type="match status" value="1"/>
</dbReference>
<sequence length="629" mass="71486">MMSSLLLEGKIEELENFTLNATGDSTMVGNVCLQMATDFTTKYQEYIKITVRNPRTHISRDKALYTDYEIRIETNNIAFACTDSCVRRRYSDFQWLRNRLLSQFALERSLPELPPKKVFGRFKRQFLKNRQKGLQAFLEDITGQSTYLSDIAVHLFLQTSLSVSEIQDKMTNGTDSGGELLEEYQSPSIHGGCTSLSRSCSAYEDHDSGFSYSTASSLNDCVAPHTSCDSTIDGCDIMNPKDVEQNLSCYADSTEHETTLQSLNPISQEVSGNDTDPDNVSSNYYFTSDDEGYCCSNYDADDEDIYRQSPRDEENNNRVPSLAEDDDDDSLFCFRIKSDHTIYTINDAMEILKQRPKLTDRLYCQEDSDDCFRESEYDVIDTDDSDNADIVEVINGTTNNPDTSRIEIKVRAHTLNDEGRLIEVKTTPVRDKNKLKIGKVRSLPGIRFPIRNGKSKCYRSTSEISLVSAKSQQKLDTVYDELILKESYLTTCTTPTKSHRSESSDADYLTTINRCYSADSQIDTNIETQTEDTAPTKFFSMLKLNSKKRKKTIQRLEFQTQDHSSKGRFQVTTVDEVATPENEVKFTLGGKHSLLTSSTTDEKQLVNGSLKMHNRDLFEHCFLKSYEIL</sequence>
<evidence type="ECO:0000256" key="6">
    <source>
        <dbReference type="ARBA" id="ARBA00022753"/>
    </source>
</evidence>
<dbReference type="GO" id="GO:0006886">
    <property type="term" value="P:intracellular protein transport"/>
    <property type="evidence" value="ECO:0007669"/>
    <property type="project" value="InterPro"/>
</dbReference>
<dbReference type="AlphaFoldDB" id="A0A7M6DPJ7"/>
<feature type="region of interest" description="Disordered" evidence="11">
    <location>
        <begin position="260"/>
        <end position="282"/>
    </location>
</feature>
<protein>
    <recommendedName>
        <fullName evidence="12">PX domain-containing protein</fullName>
    </recommendedName>
</protein>
<evidence type="ECO:0000256" key="10">
    <source>
        <dbReference type="ARBA" id="ARBA00029433"/>
    </source>
</evidence>
<evidence type="ECO:0000256" key="9">
    <source>
        <dbReference type="ARBA" id="ARBA00023136"/>
    </source>
</evidence>
<dbReference type="GO" id="GO:0016050">
    <property type="term" value="P:vesicle organization"/>
    <property type="evidence" value="ECO:0007669"/>
    <property type="project" value="TreeGrafter"/>
</dbReference>
<evidence type="ECO:0000256" key="2">
    <source>
        <dbReference type="ARBA" id="ARBA00004496"/>
    </source>
</evidence>
<organism evidence="13 14">
    <name type="scientific">Clytia hemisphaerica</name>
    <dbReference type="NCBI Taxonomy" id="252671"/>
    <lineage>
        <taxon>Eukaryota</taxon>
        <taxon>Metazoa</taxon>
        <taxon>Cnidaria</taxon>
        <taxon>Hydrozoa</taxon>
        <taxon>Hydroidolina</taxon>
        <taxon>Leptothecata</taxon>
        <taxon>Obeliida</taxon>
        <taxon>Clytiidae</taxon>
        <taxon>Clytia</taxon>
    </lineage>
</organism>
<dbReference type="Proteomes" id="UP000594262">
    <property type="component" value="Unplaced"/>
</dbReference>
<dbReference type="PROSITE" id="PS50195">
    <property type="entry name" value="PX"/>
    <property type="match status" value="1"/>
</dbReference>
<dbReference type="Pfam" id="PF00787">
    <property type="entry name" value="PX"/>
    <property type="match status" value="1"/>
</dbReference>
<evidence type="ECO:0000256" key="1">
    <source>
        <dbReference type="ARBA" id="ARBA00004177"/>
    </source>
</evidence>
<keyword evidence="14" id="KW-1185">Reference proteome</keyword>
<feature type="domain" description="PX" evidence="12">
    <location>
        <begin position="46"/>
        <end position="163"/>
    </location>
</feature>
<evidence type="ECO:0000256" key="8">
    <source>
        <dbReference type="ARBA" id="ARBA00023121"/>
    </source>
</evidence>
<dbReference type="OrthoDB" id="5227681at2759"/>
<comment type="subcellular location">
    <subcellularLocation>
        <location evidence="2">Cytoplasm</location>
    </subcellularLocation>
    <subcellularLocation>
        <location evidence="10">Endomembrane system</location>
        <topology evidence="10">Peripheral membrane protein</topology>
        <orientation evidence="10">Cytoplasmic side</orientation>
    </subcellularLocation>
    <subcellularLocation>
        <location evidence="1">Endosome</location>
    </subcellularLocation>
</comment>
<evidence type="ECO:0000256" key="7">
    <source>
        <dbReference type="ARBA" id="ARBA00022927"/>
    </source>
</evidence>
<dbReference type="SMART" id="SM00312">
    <property type="entry name" value="PX"/>
    <property type="match status" value="1"/>
</dbReference>
<evidence type="ECO:0000256" key="11">
    <source>
        <dbReference type="SAM" id="MobiDB-lite"/>
    </source>
</evidence>
<comment type="similarity">
    <text evidence="3">Belongs to the sorting nexin family.</text>
</comment>
<evidence type="ECO:0000259" key="12">
    <source>
        <dbReference type="PROSITE" id="PS50195"/>
    </source>
</evidence>
<dbReference type="GO" id="GO:0005768">
    <property type="term" value="C:endosome"/>
    <property type="evidence" value="ECO:0007669"/>
    <property type="project" value="UniProtKB-SubCell"/>
</dbReference>
<evidence type="ECO:0000256" key="5">
    <source>
        <dbReference type="ARBA" id="ARBA00022490"/>
    </source>
</evidence>
<dbReference type="EnsemblMetazoa" id="CLYHEMT020437.1">
    <property type="protein sequence ID" value="CLYHEMP020437.1"/>
    <property type="gene ID" value="CLYHEMG020437"/>
</dbReference>
<keyword evidence="6" id="KW-0967">Endosome</keyword>
<dbReference type="Gene3D" id="3.30.1520.10">
    <property type="entry name" value="Phox-like domain"/>
    <property type="match status" value="1"/>
</dbReference>